<dbReference type="EMBL" id="JAMFLZ010000006">
    <property type="protein sequence ID" value="MCL6296024.1"/>
    <property type="molecule type" value="Genomic_DNA"/>
</dbReference>
<dbReference type="RefSeq" id="WP_249973541.1">
    <property type="nucleotide sequence ID" value="NZ_JAMFLZ010000006.1"/>
</dbReference>
<dbReference type="Pfam" id="PF00583">
    <property type="entry name" value="Acetyltransf_1"/>
    <property type="match status" value="1"/>
</dbReference>
<dbReference type="SUPFAM" id="SSF55729">
    <property type="entry name" value="Acyl-CoA N-acyltransferases (Nat)"/>
    <property type="match status" value="1"/>
</dbReference>
<evidence type="ECO:0000259" key="1">
    <source>
        <dbReference type="PROSITE" id="PS51186"/>
    </source>
</evidence>
<reference evidence="2" key="1">
    <citation type="submission" date="2022-05" db="EMBL/GenBank/DDBJ databases">
        <authorList>
            <person name="Park J.-S."/>
        </authorList>
    </citation>
    <scope>NUCLEOTIDE SEQUENCE</scope>
    <source>
        <strain evidence="2">2012CJ34-3</strain>
    </source>
</reference>
<organism evidence="2 3">
    <name type="scientific">Jejuia spongiicola</name>
    <dbReference type="NCBI Taxonomy" id="2942207"/>
    <lineage>
        <taxon>Bacteria</taxon>
        <taxon>Pseudomonadati</taxon>
        <taxon>Bacteroidota</taxon>
        <taxon>Flavobacteriia</taxon>
        <taxon>Flavobacteriales</taxon>
        <taxon>Flavobacteriaceae</taxon>
        <taxon>Jejuia</taxon>
    </lineage>
</organism>
<evidence type="ECO:0000313" key="3">
    <source>
        <dbReference type="Proteomes" id="UP001165381"/>
    </source>
</evidence>
<dbReference type="InterPro" id="IPR000182">
    <property type="entry name" value="GNAT_dom"/>
</dbReference>
<sequence length="164" mass="19036">MIEITLAQTQPDYILIEELADVIWRKHYIPITGIGQVEHMLKKYQSAEAISKQVEDEGFEYFILRYDKTPVGYISIRKEEDKLFLSKIYVLSEYRGKKIGKTAMQFIEEKAKAYGLKTIMLTVNKNNTNSIKAYEKLGFINVCALVKDIGNGYVMDDYQMEKKI</sequence>
<proteinExistence type="predicted"/>
<comment type="caution">
    <text evidence="2">The sequence shown here is derived from an EMBL/GenBank/DDBJ whole genome shotgun (WGS) entry which is preliminary data.</text>
</comment>
<gene>
    <name evidence="2" type="ORF">M3P09_13515</name>
</gene>
<dbReference type="PANTHER" id="PTHR43617">
    <property type="entry name" value="L-AMINO ACID N-ACETYLTRANSFERASE"/>
    <property type="match status" value="1"/>
</dbReference>
<dbReference type="CDD" id="cd04301">
    <property type="entry name" value="NAT_SF"/>
    <property type="match status" value="1"/>
</dbReference>
<keyword evidence="3" id="KW-1185">Reference proteome</keyword>
<dbReference type="InterPro" id="IPR050276">
    <property type="entry name" value="MshD_Acetyltransferase"/>
</dbReference>
<dbReference type="Proteomes" id="UP001165381">
    <property type="component" value="Unassembled WGS sequence"/>
</dbReference>
<name>A0ABT0QG96_9FLAO</name>
<accession>A0ABT0QG96</accession>
<protein>
    <submittedName>
        <fullName evidence="2">GNAT family N-acetyltransferase</fullName>
    </submittedName>
</protein>
<feature type="domain" description="N-acetyltransferase" evidence="1">
    <location>
        <begin position="14"/>
        <end position="164"/>
    </location>
</feature>
<evidence type="ECO:0000313" key="2">
    <source>
        <dbReference type="EMBL" id="MCL6296024.1"/>
    </source>
</evidence>
<dbReference type="PROSITE" id="PS51186">
    <property type="entry name" value="GNAT"/>
    <property type="match status" value="1"/>
</dbReference>
<dbReference type="Gene3D" id="3.40.630.30">
    <property type="match status" value="1"/>
</dbReference>
<dbReference type="InterPro" id="IPR016181">
    <property type="entry name" value="Acyl_CoA_acyltransferase"/>
</dbReference>